<reference evidence="2 3" key="1">
    <citation type="journal article" date="2018" name="New Phytol.">
        <title>Phylogenomics of Endogonaceae and evolution of mycorrhizas within Mucoromycota.</title>
        <authorList>
            <person name="Chang Y."/>
            <person name="Desiro A."/>
            <person name="Na H."/>
            <person name="Sandor L."/>
            <person name="Lipzen A."/>
            <person name="Clum A."/>
            <person name="Barry K."/>
            <person name="Grigoriev I.V."/>
            <person name="Martin F.M."/>
            <person name="Stajich J.E."/>
            <person name="Smith M.E."/>
            <person name="Bonito G."/>
            <person name="Spatafora J.W."/>
        </authorList>
    </citation>
    <scope>NUCLEOTIDE SEQUENCE [LARGE SCALE GENOMIC DNA]</scope>
    <source>
        <strain evidence="2 3">AD002</strain>
    </source>
</reference>
<sequence>MKIPSNRFNRDNEPPTWHQTSTSSSITMSIVAEPAIVAKPAIIIDDAKRSISASINKVFGRLPHEYHSEIVKLIEDVSKYTLQYGEAPPIRKRHHVHFDVLDTPPPVKRSKRLANRLDEYLDVRIPRDANYMIYDVNPDGNCGFRSLAVAMYDNEEEWQRIKREMKVELDKHDEFYRNWLGYDIDKINKIITWNKASHRLPDHWFCSPECAQLAADTYKARVAVFSTNARDSLVFLPFDNNIEKTIVLQHVGEYT</sequence>
<dbReference type="InterPro" id="IPR038765">
    <property type="entry name" value="Papain-like_cys_pep_sf"/>
</dbReference>
<feature type="region of interest" description="Disordered" evidence="1">
    <location>
        <begin position="1"/>
        <end position="23"/>
    </location>
</feature>
<evidence type="ECO:0008006" key="4">
    <source>
        <dbReference type="Google" id="ProtNLM"/>
    </source>
</evidence>
<evidence type="ECO:0000313" key="3">
    <source>
        <dbReference type="Proteomes" id="UP000274822"/>
    </source>
</evidence>
<dbReference type="EMBL" id="RBNJ01000164">
    <property type="protein sequence ID" value="RUS35243.1"/>
    <property type="molecule type" value="Genomic_DNA"/>
</dbReference>
<proteinExistence type="predicted"/>
<dbReference type="Proteomes" id="UP000274822">
    <property type="component" value="Unassembled WGS sequence"/>
</dbReference>
<dbReference type="AlphaFoldDB" id="A0A433QZN5"/>
<evidence type="ECO:0000256" key="1">
    <source>
        <dbReference type="SAM" id="MobiDB-lite"/>
    </source>
</evidence>
<dbReference type="Gene3D" id="3.90.70.80">
    <property type="match status" value="1"/>
</dbReference>
<comment type="caution">
    <text evidence="2">The sequence shown here is derived from an EMBL/GenBank/DDBJ whole genome shotgun (WGS) entry which is preliminary data.</text>
</comment>
<keyword evidence="3" id="KW-1185">Reference proteome</keyword>
<evidence type="ECO:0000313" key="2">
    <source>
        <dbReference type="EMBL" id="RUS35243.1"/>
    </source>
</evidence>
<organism evidence="2 3">
    <name type="scientific">Jimgerdemannia flammicorona</name>
    <dbReference type="NCBI Taxonomy" id="994334"/>
    <lineage>
        <taxon>Eukaryota</taxon>
        <taxon>Fungi</taxon>
        <taxon>Fungi incertae sedis</taxon>
        <taxon>Mucoromycota</taxon>
        <taxon>Mucoromycotina</taxon>
        <taxon>Endogonomycetes</taxon>
        <taxon>Endogonales</taxon>
        <taxon>Endogonaceae</taxon>
        <taxon>Jimgerdemannia</taxon>
    </lineage>
</organism>
<name>A0A433QZN5_9FUNG</name>
<dbReference type="CDD" id="cd22744">
    <property type="entry name" value="OTU"/>
    <property type="match status" value="1"/>
</dbReference>
<protein>
    <recommendedName>
        <fullName evidence="4">OTU domain-containing protein</fullName>
    </recommendedName>
</protein>
<dbReference type="SUPFAM" id="SSF54001">
    <property type="entry name" value="Cysteine proteinases"/>
    <property type="match status" value="1"/>
</dbReference>
<accession>A0A433QZN5</accession>
<gene>
    <name evidence="2" type="ORF">BC938DRAFT_473789</name>
</gene>